<evidence type="ECO:0000256" key="1">
    <source>
        <dbReference type="SAM" id="Coils"/>
    </source>
</evidence>
<dbReference type="SMART" id="SM00857">
    <property type="entry name" value="Resolvase"/>
    <property type="match status" value="1"/>
</dbReference>
<feature type="domain" description="Recombinase" evidence="3">
    <location>
        <begin position="163"/>
        <end position="277"/>
    </location>
</feature>
<dbReference type="Gene3D" id="3.90.1750.20">
    <property type="entry name" value="Putative Large Serine Recombinase, Chain B, Domain 2"/>
    <property type="match status" value="1"/>
</dbReference>
<dbReference type="InterPro" id="IPR025827">
    <property type="entry name" value="Zn_ribbon_recom_dom"/>
</dbReference>
<dbReference type="PANTHER" id="PTHR30461">
    <property type="entry name" value="DNA-INVERTASE FROM LAMBDOID PROPHAGE"/>
    <property type="match status" value="1"/>
</dbReference>
<name>E3FGC7_STIAD</name>
<dbReference type="HOGENOM" id="CLU_010686_18_15_7"/>
<dbReference type="InterPro" id="IPR006119">
    <property type="entry name" value="Resolv_N"/>
</dbReference>
<keyword evidence="1" id="KW-0175">Coiled coil</keyword>
<dbReference type="Gene3D" id="3.40.50.1390">
    <property type="entry name" value="Resolvase, N-terminal catalytic domain"/>
    <property type="match status" value="1"/>
</dbReference>
<evidence type="ECO:0000313" key="5">
    <source>
        <dbReference type="Proteomes" id="UP000001351"/>
    </source>
</evidence>
<protein>
    <submittedName>
        <fullName evidence="4">Site-specific recombinase</fullName>
    </submittedName>
</protein>
<dbReference type="InterPro" id="IPR038109">
    <property type="entry name" value="DNA_bind_recomb_sf"/>
</dbReference>
<dbReference type="InterPro" id="IPR036162">
    <property type="entry name" value="Resolvase-like_N_sf"/>
</dbReference>
<reference evidence="4 5" key="1">
    <citation type="journal article" date="2011" name="Mol. Biol. Evol.">
        <title>Comparative genomic analysis of fruiting body formation in Myxococcales.</title>
        <authorList>
            <person name="Huntley S."/>
            <person name="Hamann N."/>
            <person name="Wegener-Feldbrugge S."/>
            <person name="Treuner-Lange A."/>
            <person name="Kube M."/>
            <person name="Reinhardt R."/>
            <person name="Klages S."/>
            <person name="Muller R."/>
            <person name="Ronning C.M."/>
            <person name="Nierman W.C."/>
            <person name="Sogaard-Andersen L."/>
        </authorList>
    </citation>
    <scope>NUCLEOTIDE SEQUENCE [LARGE SCALE GENOMIC DNA]</scope>
    <source>
        <strain evidence="4 5">DW4/3-1</strain>
    </source>
</reference>
<evidence type="ECO:0000259" key="2">
    <source>
        <dbReference type="PROSITE" id="PS51736"/>
    </source>
</evidence>
<keyword evidence="5" id="KW-1185">Reference proteome</keyword>
<dbReference type="PANTHER" id="PTHR30461:SF23">
    <property type="entry name" value="DNA RECOMBINASE-RELATED"/>
    <property type="match status" value="1"/>
</dbReference>
<dbReference type="eggNOG" id="COG1961">
    <property type="taxonomic scope" value="Bacteria"/>
</dbReference>
<dbReference type="Pfam" id="PF00239">
    <property type="entry name" value="Resolvase"/>
    <property type="match status" value="1"/>
</dbReference>
<dbReference type="AlphaFoldDB" id="E3FGC7"/>
<dbReference type="Pfam" id="PF07508">
    <property type="entry name" value="Recombinase"/>
    <property type="match status" value="1"/>
</dbReference>
<dbReference type="Proteomes" id="UP000001351">
    <property type="component" value="Chromosome"/>
</dbReference>
<dbReference type="GO" id="GO:0000150">
    <property type="term" value="F:DNA strand exchange activity"/>
    <property type="evidence" value="ECO:0007669"/>
    <property type="project" value="InterPro"/>
</dbReference>
<dbReference type="CDD" id="cd03768">
    <property type="entry name" value="SR_ResInv"/>
    <property type="match status" value="1"/>
</dbReference>
<dbReference type="SUPFAM" id="SSF53041">
    <property type="entry name" value="Resolvase-like"/>
    <property type="match status" value="1"/>
</dbReference>
<dbReference type="InterPro" id="IPR011109">
    <property type="entry name" value="DNA_bind_recombinase_dom"/>
</dbReference>
<dbReference type="GO" id="GO:0003677">
    <property type="term" value="F:DNA binding"/>
    <property type="evidence" value="ECO:0007669"/>
    <property type="project" value="InterPro"/>
</dbReference>
<dbReference type="EMBL" id="CP002271">
    <property type="protein sequence ID" value="ADO70262.1"/>
    <property type="molecule type" value="Genomic_DNA"/>
</dbReference>
<dbReference type="PROSITE" id="PS51737">
    <property type="entry name" value="RECOMBINASE_DNA_BIND"/>
    <property type="match status" value="1"/>
</dbReference>
<dbReference type="KEGG" id="sur:STAUR_2458"/>
<dbReference type="InterPro" id="IPR050639">
    <property type="entry name" value="SSR_resolvase"/>
</dbReference>
<dbReference type="PROSITE" id="PS51736">
    <property type="entry name" value="RECOMBINASES_3"/>
    <property type="match status" value="1"/>
</dbReference>
<proteinExistence type="predicted"/>
<dbReference type="Pfam" id="PF13408">
    <property type="entry name" value="Zn_ribbon_recom"/>
    <property type="match status" value="1"/>
</dbReference>
<organism evidence="4 5">
    <name type="scientific">Stigmatella aurantiaca (strain DW4/3-1)</name>
    <dbReference type="NCBI Taxonomy" id="378806"/>
    <lineage>
        <taxon>Bacteria</taxon>
        <taxon>Pseudomonadati</taxon>
        <taxon>Myxococcota</taxon>
        <taxon>Myxococcia</taxon>
        <taxon>Myxococcales</taxon>
        <taxon>Cystobacterineae</taxon>
        <taxon>Archangiaceae</taxon>
        <taxon>Stigmatella</taxon>
    </lineage>
</organism>
<feature type="domain" description="Resolvase/invertase-type recombinase catalytic" evidence="2">
    <location>
        <begin position="5"/>
        <end position="155"/>
    </location>
</feature>
<feature type="coiled-coil region" evidence="1">
    <location>
        <begin position="409"/>
        <end position="443"/>
    </location>
</feature>
<dbReference type="STRING" id="378806.STAUR_2458"/>
<sequence>MDAKRCAVYTRKSTAVGLEMEFNSLDAQREACLAYAQRQPGWALVDERYDDGGFTGANMERPAFQRLLQDVDARRVDVVVVYKVDRLSRSLLDFAKVMERLNMAGASFVSVTQNFSTADAMGRLTLNMLMSFAEFEREMISERTRDKVAAARCKGKWTGGRAPLGYDVKDKRLVVNESEAVVVREAFELYLQHQQASTVARLLNEKGRRTKRYEARSGATREARAWTTQDVLRLLRSSLYAGFTPYGAEAHPGEHRAIVERSTFHQVQDMLEGRSPGLQYHGRNPDYVLRGLLRCGLCGEAMTPGSTRKGAREYRYYRCTTRDKRGKEACRAAPLPAPALEDFVVARLREVSVGGGLAGDVHARLTARLEEKHKALLAERAQLPKALARHAAEATKWVDSLSTLEGAAKRLVEEKLTAAEVEATGLKKRLAEVELALDAMKGEQLEAAWVAQALADLDAVWNALTATNRGRLLRALVGRVVVNEATGRVDVHLVHSGEAAATRREEVAA</sequence>
<evidence type="ECO:0000259" key="3">
    <source>
        <dbReference type="PROSITE" id="PS51737"/>
    </source>
</evidence>
<accession>E3FGC7</accession>
<evidence type="ECO:0000313" key="4">
    <source>
        <dbReference type="EMBL" id="ADO70262.1"/>
    </source>
</evidence>
<gene>
    <name evidence="4" type="ordered locus">STAUR_2458</name>
</gene>